<dbReference type="EMBL" id="JACGXL010000005">
    <property type="protein sequence ID" value="MBA8889063.1"/>
    <property type="molecule type" value="Genomic_DNA"/>
</dbReference>
<feature type="domain" description="Dihydrodipicolinate reductase N-terminal" evidence="13">
    <location>
        <begin position="4"/>
        <end position="127"/>
    </location>
</feature>
<dbReference type="AlphaFoldDB" id="A0A839F234"/>
<dbReference type="CDD" id="cd02274">
    <property type="entry name" value="DHDPR_N"/>
    <property type="match status" value="1"/>
</dbReference>
<dbReference type="InterPro" id="IPR036291">
    <property type="entry name" value="NAD(P)-bd_dom_sf"/>
</dbReference>
<evidence type="ECO:0000256" key="2">
    <source>
        <dbReference type="ARBA" id="ARBA00022605"/>
    </source>
</evidence>
<organism evidence="15 16">
    <name type="scientific">Dokdonella fugitiva</name>
    <dbReference type="NCBI Taxonomy" id="328517"/>
    <lineage>
        <taxon>Bacteria</taxon>
        <taxon>Pseudomonadati</taxon>
        <taxon>Pseudomonadota</taxon>
        <taxon>Gammaproteobacteria</taxon>
        <taxon>Lysobacterales</taxon>
        <taxon>Rhodanobacteraceae</taxon>
        <taxon>Dokdonella</taxon>
    </lineage>
</organism>
<accession>A0A839F234</accession>
<evidence type="ECO:0000259" key="14">
    <source>
        <dbReference type="Pfam" id="PF05173"/>
    </source>
</evidence>
<dbReference type="SUPFAM" id="SSF51735">
    <property type="entry name" value="NAD(P)-binding Rossmann-fold domains"/>
    <property type="match status" value="1"/>
</dbReference>
<evidence type="ECO:0000256" key="1">
    <source>
        <dbReference type="ARBA" id="ARBA00006642"/>
    </source>
</evidence>
<evidence type="ECO:0000256" key="8">
    <source>
        <dbReference type="ARBA" id="ARBA00037922"/>
    </source>
</evidence>
<dbReference type="SUPFAM" id="SSF55347">
    <property type="entry name" value="Glyceraldehyde-3-phosphate dehydrogenase-like, C-terminal domain"/>
    <property type="match status" value="1"/>
</dbReference>
<comment type="catalytic activity">
    <reaction evidence="11">
        <text>(S)-2,3,4,5-tetrahydrodipicolinate + NAD(+) + H2O = (2S,4S)-4-hydroxy-2,3,4,5-tetrahydrodipicolinate + NADH + H(+)</text>
        <dbReference type="Rhea" id="RHEA:35323"/>
        <dbReference type="ChEBI" id="CHEBI:15377"/>
        <dbReference type="ChEBI" id="CHEBI:15378"/>
        <dbReference type="ChEBI" id="CHEBI:16845"/>
        <dbReference type="ChEBI" id="CHEBI:57540"/>
        <dbReference type="ChEBI" id="CHEBI:57945"/>
        <dbReference type="ChEBI" id="CHEBI:67139"/>
        <dbReference type="EC" id="1.17.1.8"/>
    </reaction>
</comment>
<dbReference type="PANTHER" id="PTHR20836">
    <property type="entry name" value="DIHYDRODIPICOLINATE REDUCTASE"/>
    <property type="match status" value="1"/>
</dbReference>
<evidence type="ECO:0000256" key="3">
    <source>
        <dbReference type="ARBA" id="ARBA00022857"/>
    </source>
</evidence>
<evidence type="ECO:0000259" key="13">
    <source>
        <dbReference type="Pfam" id="PF01113"/>
    </source>
</evidence>
<evidence type="ECO:0000256" key="5">
    <source>
        <dbReference type="ARBA" id="ARBA00023002"/>
    </source>
</evidence>
<comment type="pathway">
    <text evidence="8">Amino-acid biosynthesis; L-lysine biosynthesis via DAP pathway; (S)-tetrahydrodipicolinate from L-aspartate: step 4/4.</text>
</comment>
<dbReference type="PANTHER" id="PTHR20836:SF0">
    <property type="entry name" value="4-HYDROXY-TETRAHYDRODIPICOLINATE REDUCTASE 1, CHLOROPLASTIC-RELATED"/>
    <property type="match status" value="1"/>
</dbReference>
<dbReference type="NCBIfam" id="TIGR00036">
    <property type="entry name" value="dapB"/>
    <property type="match status" value="1"/>
</dbReference>
<evidence type="ECO:0000256" key="12">
    <source>
        <dbReference type="NCBIfam" id="TIGR00036"/>
    </source>
</evidence>
<evidence type="ECO:0000256" key="9">
    <source>
        <dbReference type="ARBA" id="ARBA00038983"/>
    </source>
</evidence>
<keyword evidence="5 15" id="KW-0560">Oxidoreductase</keyword>
<keyword evidence="16" id="KW-1185">Reference proteome</keyword>
<proteinExistence type="inferred from homology"/>
<keyword evidence="2" id="KW-0028">Amino-acid biosynthesis</keyword>
<dbReference type="InterPro" id="IPR023940">
    <property type="entry name" value="DHDPR_bac"/>
</dbReference>
<evidence type="ECO:0000256" key="10">
    <source>
        <dbReference type="ARBA" id="ARBA00049080"/>
    </source>
</evidence>
<dbReference type="Pfam" id="PF05173">
    <property type="entry name" value="DapB_C"/>
    <property type="match status" value="1"/>
</dbReference>
<keyword evidence="4" id="KW-0220">Diaminopimelate biosynthesis</keyword>
<evidence type="ECO:0000313" key="15">
    <source>
        <dbReference type="EMBL" id="MBA8889063.1"/>
    </source>
</evidence>
<dbReference type="Gene3D" id="3.30.360.10">
    <property type="entry name" value="Dihydrodipicolinate Reductase, domain 2"/>
    <property type="match status" value="1"/>
</dbReference>
<comment type="catalytic activity">
    <reaction evidence="10">
        <text>(S)-2,3,4,5-tetrahydrodipicolinate + NADP(+) + H2O = (2S,4S)-4-hydroxy-2,3,4,5-tetrahydrodipicolinate + NADPH + H(+)</text>
        <dbReference type="Rhea" id="RHEA:35331"/>
        <dbReference type="ChEBI" id="CHEBI:15377"/>
        <dbReference type="ChEBI" id="CHEBI:15378"/>
        <dbReference type="ChEBI" id="CHEBI:16845"/>
        <dbReference type="ChEBI" id="CHEBI:57783"/>
        <dbReference type="ChEBI" id="CHEBI:58349"/>
        <dbReference type="ChEBI" id="CHEBI:67139"/>
        <dbReference type="EC" id="1.17.1.8"/>
    </reaction>
</comment>
<protein>
    <recommendedName>
        <fullName evidence="9 12">4-hydroxy-tetrahydrodipicolinate reductase</fullName>
        <ecNumber evidence="9 12">1.17.1.8</ecNumber>
    </recommendedName>
</protein>
<keyword evidence="7" id="KW-0457">Lysine biosynthesis</keyword>
<dbReference type="GO" id="GO:0008839">
    <property type="term" value="F:4-hydroxy-tetrahydrodipicolinate reductase"/>
    <property type="evidence" value="ECO:0007669"/>
    <property type="project" value="UniProtKB-UniRule"/>
</dbReference>
<sequence length="267" mass="27501">MRIRTCLAGATGWAGSELARGIAAASDLELVGGVSRSGAGRSLGERIGDPRLDGVRLHATAAEALAAGCDVFVEYTGPESAKANVLAALEHGAHAVVGTSGLADDDYAEIDALARARSLGVLACGNFALTAVLLQKFAEIAARHLSHWEIIDYGSAGKRDVPSGTVRELALRMSQVKPPEPTVAAEQAIGPAATRGASLAGTQVHSLRLPGQVLGVDVVFGIPDQTLVLRHQAGSSAKPYVDGALLAIRRVSTLVGVHRGLDRVLDA</sequence>
<dbReference type="InterPro" id="IPR000846">
    <property type="entry name" value="DapB_N"/>
</dbReference>
<dbReference type="RefSeq" id="WP_182532100.1">
    <property type="nucleotide sequence ID" value="NZ_JACGXL010000005.1"/>
</dbReference>
<dbReference type="GO" id="GO:0009089">
    <property type="term" value="P:lysine biosynthetic process via diaminopimelate"/>
    <property type="evidence" value="ECO:0007669"/>
    <property type="project" value="UniProtKB-UniRule"/>
</dbReference>
<name>A0A839F234_9GAMM</name>
<dbReference type="GO" id="GO:0019877">
    <property type="term" value="P:diaminopimelate biosynthetic process"/>
    <property type="evidence" value="ECO:0007669"/>
    <property type="project" value="UniProtKB-KW"/>
</dbReference>
<dbReference type="PIRSF" id="PIRSF000161">
    <property type="entry name" value="DHPR"/>
    <property type="match status" value="1"/>
</dbReference>
<feature type="domain" description="Dihydrodipicolinate reductase C-terminal" evidence="14">
    <location>
        <begin position="131"/>
        <end position="251"/>
    </location>
</feature>
<dbReference type="InterPro" id="IPR022663">
    <property type="entry name" value="DapB_C"/>
</dbReference>
<gene>
    <name evidence="15" type="ORF">FHW12_003299</name>
</gene>
<evidence type="ECO:0000313" key="16">
    <source>
        <dbReference type="Proteomes" id="UP000550401"/>
    </source>
</evidence>
<dbReference type="Gene3D" id="3.40.50.720">
    <property type="entry name" value="NAD(P)-binding Rossmann-like Domain"/>
    <property type="match status" value="1"/>
</dbReference>
<keyword evidence="6" id="KW-0520">NAD</keyword>
<dbReference type="EC" id="1.17.1.8" evidence="9 12"/>
<dbReference type="GO" id="GO:0005829">
    <property type="term" value="C:cytosol"/>
    <property type="evidence" value="ECO:0007669"/>
    <property type="project" value="TreeGrafter"/>
</dbReference>
<reference evidence="15 16" key="1">
    <citation type="submission" date="2020-07" db="EMBL/GenBank/DDBJ databases">
        <title>Genomic Encyclopedia of Type Strains, Phase IV (KMG-V): Genome sequencing to study the core and pangenomes of soil and plant-associated prokaryotes.</title>
        <authorList>
            <person name="Whitman W."/>
        </authorList>
    </citation>
    <scope>NUCLEOTIDE SEQUENCE [LARGE SCALE GENOMIC DNA]</scope>
    <source>
        <strain evidence="15 16">RH2WT43</strain>
    </source>
</reference>
<comment type="caution">
    <text evidence="15">The sequence shown here is derived from an EMBL/GenBank/DDBJ whole genome shotgun (WGS) entry which is preliminary data.</text>
</comment>
<evidence type="ECO:0000256" key="11">
    <source>
        <dbReference type="ARBA" id="ARBA00049396"/>
    </source>
</evidence>
<evidence type="ECO:0000256" key="7">
    <source>
        <dbReference type="ARBA" id="ARBA00023154"/>
    </source>
</evidence>
<evidence type="ECO:0000256" key="6">
    <source>
        <dbReference type="ARBA" id="ARBA00023027"/>
    </source>
</evidence>
<dbReference type="Proteomes" id="UP000550401">
    <property type="component" value="Unassembled WGS sequence"/>
</dbReference>
<comment type="similarity">
    <text evidence="1">Belongs to the DapB family.</text>
</comment>
<evidence type="ECO:0000256" key="4">
    <source>
        <dbReference type="ARBA" id="ARBA00022915"/>
    </source>
</evidence>
<keyword evidence="3" id="KW-0521">NADP</keyword>
<dbReference type="Pfam" id="PF01113">
    <property type="entry name" value="DapB_N"/>
    <property type="match status" value="1"/>
</dbReference>